<evidence type="ECO:0000256" key="2">
    <source>
        <dbReference type="ARBA" id="ARBA00023125"/>
    </source>
</evidence>
<evidence type="ECO:0000256" key="3">
    <source>
        <dbReference type="ARBA" id="ARBA00023163"/>
    </source>
</evidence>
<dbReference type="GO" id="GO:0000976">
    <property type="term" value="F:transcription cis-regulatory region binding"/>
    <property type="evidence" value="ECO:0007669"/>
    <property type="project" value="TreeGrafter"/>
</dbReference>
<keyword evidence="3" id="KW-0804">Transcription</keyword>
<keyword evidence="2 4" id="KW-0238">DNA-binding</keyword>
<dbReference type="GO" id="GO:0003700">
    <property type="term" value="F:DNA-binding transcription factor activity"/>
    <property type="evidence" value="ECO:0007669"/>
    <property type="project" value="TreeGrafter"/>
</dbReference>
<dbReference type="Gene3D" id="1.10.357.10">
    <property type="entry name" value="Tetracycline Repressor, domain 2"/>
    <property type="match status" value="1"/>
</dbReference>
<dbReference type="PANTHER" id="PTHR30055:SF234">
    <property type="entry name" value="HTH-TYPE TRANSCRIPTIONAL REGULATOR BETI"/>
    <property type="match status" value="1"/>
</dbReference>
<reference evidence="6 7" key="1">
    <citation type="submission" date="2016-03" db="EMBL/GenBank/DDBJ databases">
        <title>Genome sequence of Rhodococcus kyotonensis KB10.</title>
        <authorList>
            <person name="Jeong H."/>
            <person name="Hong C.E."/>
            <person name="Jo S.H."/>
            <person name="Park J.M."/>
        </authorList>
    </citation>
    <scope>NUCLEOTIDE SEQUENCE [LARGE SCALE GENOMIC DNA]</scope>
    <source>
        <strain evidence="6 7">KB10</strain>
    </source>
</reference>
<dbReference type="AlphaFoldDB" id="A0A177Y7I9"/>
<dbReference type="EMBL" id="LVHI01000038">
    <property type="protein sequence ID" value="OAK51486.1"/>
    <property type="molecule type" value="Genomic_DNA"/>
</dbReference>
<dbReference type="Proteomes" id="UP000077519">
    <property type="component" value="Unassembled WGS sequence"/>
</dbReference>
<dbReference type="RefSeq" id="WP_068430658.1">
    <property type="nucleotide sequence ID" value="NZ_LVHI01000038.1"/>
</dbReference>
<dbReference type="PROSITE" id="PS50977">
    <property type="entry name" value="HTH_TETR_2"/>
    <property type="match status" value="1"/>
</dbReference>
<name>A0A177Y7I9_9NOCA</name>
<evidence type="ECO:0000259" key="5">
    <source>
        <dbReference type="PROSITE" id="PS50977"/>
    </source>
</evidence>
<dbReference type="InterPro" id="IPR001647">
    <property type="entry name" value="HTH_TetR"/>
</dbReference>
<dbReference type="SUPFAM" id="SSF48498">
    <property type="entry name" value="Tetracyclin repressor-like, C-terminal domain"/>
    <property type="match status" value="1"/>
</dbReference>
<dbReference type="InterPro" id="IPR050109">
    <property type="entry name" value="HTH-type_TetR-like_transc_reg"/>
</dbReference>
<dbReference type="InterPro" id="IPR023772">
    <property type="entry name" value="DNA-bd_HTH_TetR-type_CS"/>
</dbReference>
<dbReference type="InterPro" id="IPR009057">
    <property type="entry name" value="Homeodomain-like_sf"/>
</dbReference>
<dbReference type="Pfam" id="PF00440">
    <property type="entry name" value="TetR_N"/>
    <property type="match status" value="1"/>
</dbReference>
<feature type="DNA-binding region" description="H-T-H motif" evidence="4">
    <location>
        <begin position="31"/>
        <end position="50"/>
    </location>
</feature>
<comment type="caution">
    <text evidence="6">The sequence shown here is derived from an EMBL/GenBank/DDBJ whole genome shotgun (WGS) entry which is preliminary data.</text>
</comment>
<keyword evidence="7" id="KW-1185">Reference proteome</keyword>
<dbReference type="PANTHER" id="PTHR30055">
    <property type="entry name" value="HTH-TYPE TRANSCRIPTIONAL REGULATOR RUTR"/>
    <property type="match status" value="1"/>
</dbReference>
<evidence type="ECO:0000313" key="7">
    <source>
        <dbReference type="Proteomes" id="UP000077519"/>
    </source>
</evidence>
<evidence type="ECO:0000256" key="1">
    <source>
        <dbReference type="ARBA" id="ARBA00023015"/>
    </source>
</evidence>
<evidence type="ECO:0000256" key="4">
    <source>
        <dbReference type="PROSITE-ProRule" id="PRU00335"/>
    </source>
</evidence>
<accession>A0A177Y7I9</accession>
<dbReference type="PRINTS" id="PR00455">
    <property type="entry name" value="HTHTETR"/>
</dbReference>
<organism evidence="6 7">
    <name type="scientific">Rhodococcoides kyotonense</name>
    <dbReference type="NCBI Taxonomy" id="398843"/>
    <lineage>
        <taxon>Bacteria</taxon>
        <taxon>Bacillati</taxon>
        <taxon>Actinomycetota</taxon>
        <taxon>Actinomycetes</taxon>
        <taxon>Mycobacteriales</taxon>
        <taxon>Nocardiaceae</taxon>
        <taxon>Rhodococcoides</taxon>
    </lineage>
</organism>
<sequence length="196" mass="21721">MTPRARSTDRRDDIVAAAYRCIAQDGYERTSTAQICSAAGVSSGTFFHHFPTKISVLVAILQRDLERIRQLMNDIARHATRDADGALALWTEYVIADASDSDLPGFVAALATVPDHHDVTSALNAETELVHDTLVRIVSEGQRQKTMRVDRTAASSALWLRILSDGVLHHVVEHRPSTVTEHRHELLDAARRLVQP</sequence>
<feature type="domain" description="HTH tetR-type" evidence="5">
    <location>
        <begin position="8"/>
        <end position="68"/>
    </location>
</feature>
<protein>
    <recommendedName>
        <fullName evidence="5">HTH tetR-type domain-containing protein</fullName>
    </recommendedName>
</protein>
<dbReference type="PROSITE" id="PS01081">
    <property type="entry name" value="HTH_TETR_1"/>
    <property type="match status" value="1"/>
</dbReference>
<proteinExistence type="predicted"/>
<dbReference type="SUPFAM" id="SSF46689">
    <property type="entry name" value="Homeodomain-like"/>
    <property type="match status" value="1"/>
</dbReference>
<evidence type="ECO:0000313" key="6">
    <source>
        <dbReference type="EMBL" id="OAK51486.1"/>
    </source>
</evidence>
<keyword evidence="1" id="KW-0805">Transcription regulation</keyword>
<dbReference type="InterPro" id="IPR036271">
    <property type="entry name" value="Tet_transcr_reg_TetR-rel_C_sf"/>
</dbReference>
<gene>
    <name evidence="6" type="ORF">A3K89_11100</name>
</gene>